<comment type="caution">
    <text evidence="1">The sequence shown here is derived from an EMBL/GenBank/DDBJ whole genome shotgun (WGS) entry which is preliminary data.</text>
</comment>
<dbReference type="Proteomes" id="UP000433737">
    <property type="component" value="Unassembled WGS sequence"/>
</dbReference>
<dbReference type="AlphaFoldDB" id="A0AAX3J0S9"/>
<gene>
    <name evidence="1" type="ORF">PANT111_100123</name>
</gene>
<organism evidence="1 2">
    <name type="scientific">Pantoea brenneri</name>
    <dbReference type="NCBI Taxonomy" id="472694"/>
    <lineage>
        <taxon>Bacteria</taxon>
        <taxon>Pseudomonadati</taxon>
        <taxon>Pseudomonadota</taxon>
        <taxon>Gammaproteobacteria</taxon>
        <taxon>Enterobacterales</taxon>
        <taxon>Erwiniaceae</taxon>
        <taxon>Pantoea</taxon>
    </lineage>
</organism>
<evidence type="ECO:0000313" key="2">
    <source>
        <dbReference type="Proteomes" id="UP000433737"/>
    </source>
</evidence>
<accession>A0AAX3J0S9</accession>
<sequence>MPRAADGKSGLIPAEKQIALRMPVIGTFWKIDKQNSQQWEAGIA</sequence>
<proteinExistence type="predicted"/>
<evidence type="ECO:0000313" key="1">
    <source>
        <dbReference type="EMBL" id="VXB05290.1"/>
    </source>
</evidence>
<reference evidence="1 2" key="1">
    <citation type="submission" date="2019-10" db="EMBL/GenBank/DDBJ databases">
        <authorList>
            <person name="Karimi E."/>
        </authorList>
    </citation>
    <scope>NUCLEOTIDE SEQUENCE [LARGE SCALE GENOMIC DNA]</scope>
    <source>
        <strain evidence="1">Pantoea sp. 111</strain>
    </source>
</reference>
<dbReference type="EMBL" id="CABWMH010000002">
    <property type="protein sequence ID" value="VXB05290.1"/>
    <property type="molecule type" value="Genomic_DNA"/>
</dbReference>
<protein>
    <submittedName>
        <fullName evidence="1">Uncharacterized protein</fullName>
    </submittedName>
</protein>
<name>A0AAX3J0S9_9GAMM</name>